<evidence type="ECO:0000256" key="1">
    <source>
        <dbReference type="ARBA" id="ARBA00022553"/>
    </source>
</evidence>
<dbReference type="InterPro" id="IPR050595">
    <property type="entry name" value="Bact_response_regulator"/>
</dbReference>
<evidence type="ECO:0000256" key="2">
    <source>
        <dbReference type="PROSITE-ProRule" id="PRU00169"/>
    </source>
</evidence>
<dbReference type="PROSITE" id="PS50110">
    <property type="entry name" value="RESPONSE_REGULATORY"/>
    <property type="match status" value="1"/>
</dbReference>
<feature type="domain" description="Response regulatory" evidence="3">
    <location>
        <begin position="21"/>
        <end position="139"/>
    </location>
</feature>
<dbReference type="PANTHER" id="PTHR44591:SF3">
    <property type="entry name" value="RESPONSE REGULATORY DOMAIN-CONTAINING PROTEIN"/>
    <property type="match status" value="1"/>
</dbReference>
<proteinExistence type="predicted"/>
<dbReference type="EMBL" id="DSRU01000322">
    <property type="protein sequence ID" value="HFN00458.1"/>
    <property type="molecule type" value="Genomic_DNA"/>
</dbReference>
<dbReference type="GO" id="GO:0000160">
    <property type="term" value="P:phosphorelay signal transduction system"/>
    <property type="evidence" value="ECO:0007669"/>
    <property type="project" value="InterPro"/>
</dbReference>
<dbReference type="SMART" id="SM00448">
    <property type="entry name" value="REC"/>
    <property type="match status" value="1"/>
</dbReference>
<comment type="caution">
    <text evidence="2">Lacks conserved residue(s) required for the propagation of feature annotation.</text>
</comment>
<dbReference type="InterPro" id="IPR001789">
    <property type="entry name" value="Sig_transdc_resp-reg_receiver"/>
</dbReference>
<dbReference type="SUPFAM" id="SSF52172">
    <property type="entry name" value="CheY-like"/>
    <property type="match status" value="1"/>
</dbReference>
<dbReference type="PANTHER" id="PTHR44591">
    <property type="entry name" value="STRESS RESPONSE REGULATOR PROTEIN 1"/>
    <property type="match status" value="1"/>
</dbReference>
<evidence type="ECO:0000313" key="4">
    <source>
        <dbReference type="EMBL" id="HFN00458.1"/>
    </source>
</evidence>
<dbReference type="Pfam" id="PF00072">
    <property type="entry name" value="Response_reg"/>
    <property type="match status" value="1"/>
</dbReference>
<sequence>MAAVYRQVLPGGTVARLANRRLLLVDYHIDTLELLKVAFEVEGATVVAVTSASDALTTLDREHFHGLLCEIVLPDLNGWDLLRRVRSKTAQKQSNIPAIAVTGLVTQTTQQHTQAAGYTGYFPKPVNLDELVAAMVALTQSSVSYQYQTLTAAAS</sequence>
<dbReference type="AlphaFoldDB" id="A0A7C3PSE0"/>
<comment type="caution">
    <text evidence="4">The sequence shown here is derived from an EMBL/GenBank/DDBJ whole genome shotgun (WGS) entry which is preliminary data.</text>
</comment>
<accession>A0A7C3PSE0</accession>
<dbReference type="InterPro" id="IPR011006">
    <property type="entry name" value="CheY-like_superfamily"/>
</dbReference>
<reference evidence="4" key="1">
    <citation type="journal article" date="2020" name="mSystems">
        <title>Genome- and Community-Level Interaction Insights into Carbon Utilization and Element Cycling Functions of Hydrothermarchaeota in Hydrothermal Sediment.</title>
        <authorList>
            <person name="Zhou Z."/>
            <person name="Liu Y."/>
            <person name="Xu W."/>
            <person name="Pan J."/>
            <person name="Luo Z.H."/>
            <person name="Li M."/>
        </authorList>
    </citation>
    <scope>NUCLEOTIDE SEQUENCE [LARGE SCALE GENOMIC DNA]</scope>
    <source>
        <strain evidence="4">SpSt-418</strain>
    </source>
</reference>
<protein>
    <submittedName>
        <fullName evidence="4">Response regulator</fullName>
    </submittedName>
</protein>
<keyword evidence="1" id="KW-0597">Phosphoprotein</keyword>
<organism evidence="4">
    <name type="scientific">Oscillatoriales cyanobacterium SpSt-418</name>
    <dbReference type="NCBI Taxonomy" id="2282169"/>
    <lineage>
        <taxon>Bacteria</taxon>
        <taxon>Bacillati</taxon>
        <taxon>Cyanobacteriota</taxon>
        <taxon>Cyanophyceae</taxon>
        <taxon>Oscillatoriophycideae</taxon>
        <taxon>Oscillatoriales</taxon>
    </lineage>
</organism>
<name>A0A7C3PSE0_9CYAN</name>
<gene>
    <name evidence="4" type="ORF">ENR64_22460</name>
</gene>
<dbReference type="Gene3D" id="3.40.50.2300">
    <property type="match status" value="1"/>
</dbReference>
<evidence type="ECO:0000259" key="3">
    <source>
        <dbReference type="PROSITE" id="PS50110"/>
    </source>
</evidence>